<dbReference type="InterPro" id="IPR010982">
    <property type="entry name" value="Lambda_DNA-bd_dom_sf"/>
</dbReference>
<dbReference type="AlphaFoldDB" id="X0YZF6"/>
<name>X0YZF6_9ZZZZ</name>
<dbReference type="EMBL" id="BART01001097">
    <property type="protein sequence ID" value="GAG62179.1"/>
    <property type="molecule type" value="Genomic_DNA"/>
</dbReference>
<dbReference type="PROSITE" id="PS50943">
    <property type="entry name" value="HTH_CROC1"/>
    <property type="match status" value="1"/>
</dbReference>
<organism evidence="2">
    <name type="scientific">marine sediment metagenome</name>
    <dbReference type="NCBI Taxonomy" id="412755"/>
    <lineage>
        <taxon>unclassified sequences</taxon>
        <taxon>metagenomes</taxon>
        <taxon>ecological metagenomes</taxon>
    </lineage>
</organism>
<evidence type="ECO:0000259" key="1">
    <source>
        <dbReference type="PROSITE" id="PS50943"/>
    </source>
</evidence>
<gene>
    <name evidence="2" type="ORF">S01H4_04176</name>
</gene>
<feature type="domain" description="HTH cro/C1-type" evidence="1">
    <location>
        <begin position="10"/>
        <end position="64"/>
    </location>
</feature>
<dbReference type="GO" id="GO:0003677">
    <property type="term" value="F:DNA binding"/>
    <property type="evidence" value="ECO:0007669"/>
    <property type="project" value="InterPro"/>
</dbReference>
<dbReference type="CDD" id="cd00093">
    <property type="entry name" value="HTH_XRE"/>
    <property type="match status" value="1"/>
</dbReference>
<accession>X0YZF6</accession>
<dbReference type="SMART" id="SM00530">
    <property type="entry name" value="HTH_XRE"/>
    <property type="match status" value="1"/>
</dbReference>
<protein>
    <recommendedName>
        <fullName evidence="1">HTH cro/C1-type domain-containing protein</fullName>
    </recommendedName>
</protein>
<reference evidence="2" key="1">
    <citation type="journal article" date="2014" name="Front. Microbiol.">
        <title>High frequency of phylogenetically diverse reductive dehalogenase-homologous genes in deep subseafloor sedimentary metagenomes.</title>
        <authorList>
            <person name="Kawai M."/>
            <person name="Futagami T."/>
            <person name="Toyoda A."/>
            <person name="Takaki Y."/>
            <person name="Nishi S."/>
            <person name="Hori S."/>
            <person name="Arai W."/>
            <person name="Tsubouchi T."/>
            <person name="Morono Y."/>
            <person name="Uchiyama I."/>
            <person name="Ito T."/>
            <person name="Fujiyama A."/>
            <person name="Inagaki F."/>
            <person name="Takami H."/>
        </authorList>
    </citation>
    <scope>NUCLEOTIDE SEQUENCE</scope>
    <source>
        <strain evidence="2">Expedition CK06-06</strain>
    </source>
</reference>
<sequence length="66" mass="7885">MNKTKTETKLKKLIEERGLKTGIIADRLRFSRTEMSMYVLGKRYPQAKRMKKIADYLNVKIEDIFF</sequence>
<dbReference type="Pfam" id="PF12844">
    <property type="entry name" value="HTH_19"/>
    <property type="match status" value="1"/>
</dbReference>
<proteinExistence type="predicted"/>
<dbReference type="InterPro" id="IPR001387">
    <property type="entry name" value="Cro/C1-type_HTH"/>
</dbReference>
<comment type="caution">
    <text evidence="2">The sequence shown here is derived from an EMBL/GenBank/DDBJ whole genome shotgun (WGS) entry which is preliminary data.</text>
</comment>
<dbReference type="Gene3D" id="1.10.260.40">
    <property type="entry name" value="lambda repressor-like DNA-binding domains"/>
    <property type="match status" value="1"/>
</dbReference>
<evidence type="ECO:0000313" key="2">
    <source>
        <dbReference type="EMBL" id="GAG62179.1"/>
    </source>
</evidence>
<dbReference type="SUPFAM" id="SSF47413">
    <property type="entry name" value="lambda repressor-like DNA-binding domains"/>
    <property type="match status" value="1"/>
</dbReference>